<reference evidence="2" key="1">
    <citation type="submission" date="2017-01" db="EMBL/GenBank/DDBJ databases">
        <authorList>
            <person name="Varghese N."/>
            <person name="Submissions S."/>
        </authorList>
    </citation>
    <scope>NUCLEOTIDE SEQUENCE [LARGE SCALE GENOMIC DNA]</scope>
    <source>
        <strain evidence="2">DSM 17126</strain>
    </source>
</reference>
<dbReference type="OrthoDB" id="10005422at2"/>
<evidence type="ECO:0000313" key="2">
    <source>
        <dbReference type="Proteomes" id="UP000186373"/>
    </source>
</evidence>
<name>A0A1N7IRU1_9FLAO</name>
<dbReference type="EMBL" id="FTNY01000004">
    <property type="protein sequence ID" value="SIS39802.1"/>
    <property type="molecule type" value="Genomic_DNA"/>
</dbReference>
<accession>A0A1N7IRU1</accession>
<sequence>MSTIDKKNIKINPSSGESNEKMRVYTYNLTQDSSKNIILYTYPANSRFPLSFGNRKNQSRTVSKKRKGKYMFQFRHRYPRYYNRNIIIEQTDSNKLISSLKITKKYLAILGIQNIEPKETTESYLLEFIYNDKYYLIEFFHDNDIVLLIRENDKRKAWDLTTDHLPQLLNILKQDIYGSESL</sequence>
<dbReference type="AlphaFoldDB" id="A0A1N7IRU1"/>
<proteinExistence type="predicted"/>
<organism evidence="1 2">
    <name type="scientific">Chryseobacterium shigense</name>
    <dbReference type="NCBI Taxonomy" id="297244"/>
    <lineage>
        <taxon>Bacteria</taxon>
        <taxon>Pseudomonadati</taxon>
        <taxon>Bacteroidota</taxon>
        <taxon>Flavobacteriia</taxon>
        <taxon>Flavobacteriales</taxon>
        <taxon>Weeksellaceae</taxon>
        <taxon>Chryseobacterium group</taxon>
        <taxon>Chryseobacterium</taxon>
    </lineage>
</organism>
<evidence type="ECO:0000313" key="1">
    <source>
        <dbReference type="EMBL" id="SIS39802.1"/>
    </source>
</evidence>
<dbReference type="RefSeq" id="WP_076508578.1">
    <property type="nucleotide sequence ID" value="NZ_FTNY01000004.1"/>
</dbReference>
<keyword evidence="2" id="KW-1185">Reference proteome</keyword>
<gene>
    <name evidence="1" type="ORF">SAMN05421639_104472</name>
</gene>
<dbReference type="Proteomes" id="UP000186373">
    <property type="component" value="Unassembled WGS sequence"/>
</dbReference>
<protein>
    <submittedName>
        <fullName evidence="1">Uncharacterized protein</fullName>
    </submittedName>
</protein>